<dbReference type="AlphaFoldDB" id="A0AAV6GMQ4"/>
<gene>
    <name evidence="1" type="ORF">AALO_G00143560</name>
</gene>
<organism evidence="1 2">
    <name type="scientific">Alosa alosa</name>
    <name type="common">allis shad</name>
    <dbReference type="NCBI Taxonomy" id="278164"/>
    <lineage>
        <taxon>Eukaryota</taxon>
        <taxon>Metazoa</taxon>
        <taxon>Chordata</taxon>
        <taxon>Craniata</taxon>
        <taxon>Vertebrata</taxon>
        <taxon>Euteleostomi</taxon>
        <taxon>Actinopterygii</taxon>
        <taxon>Neopterygii</taxon>
        <taxon>Teleostei</taxon>
        <taxon>Clupei</taxon>
        <taxon>Clupeiformes</taxon>
        <taxon>Clupeoidei</taxon>
        <taxon>Clupeidae</taxon>
        <taxon>Alosa</taxon>
    </lineage>
</organism>
<dbReference type="EMBL" id="JADWDJ010000010">
    <property type="protein sequence ID" value="KAG5275101.1"/>
    <property type="molecule type" value="Genomic_DNA"/>
</dbReference>
<dbReference type="Proteomes" id="UP000823561">
    <property type="component" value="Chromosome 10"/>
</dbReference>
<proteinExistence type="predicted"/>
<keyword evidence="2" id="KW-1185">Reference proteome</keyword>
<name>A0AAV6GMQ4_9TELE</name>
<evidence type="ECO:0000313" key="2">
    <source>
        <dbReference type="Proteomes" id="UP000823561"/>
    </source>
</evidence>
<sequence>MVPIPVSITLTVADDPAGTCTMISTVPPASDEEKGDEQDVSNPYHVYSSISDMPSVTNQRDQTYSLQQDHRSGVTQNMTYSLLQMP</sequence>
<evidence type="ECO:0000313" key="1">
    <source>
        <dbReference type="EMBL" id="KAG5275101.1"/>
    </source>
</evidence>
<reference evidence="1" key="1">
    <citation type="submission" date="2020-10" db="EMBL/GenBank/DDBJ databases">
        <title>Chromosome-scale genome assembly of the Allis shad, Alosa alosa.</title>
        <authorList>
            <person name="Margot Z."/>
            <person name="Christophe K."/>
            <person name="Cabau C."/>
            <person name="Louis A."/>
            <person name="Berthelot C."/>
            <person name="Parey E."/>
            <person name="Roest Crollius H."/>
            <person name="Montfort J."/>
            <person name="Robinson-Rechavi M."/>
            <person name="Bucao C."/>
            <person name="Bouchez O."/>
            <person name="Gislard M."/>
            <person name="Lluch J."/>
            <person name="Milhes M."/>
            <person name="Lampietro C."/>
            <person name="Lopez Roques C."/>
            <person name="Donnadieu C."/>
            <person name="Braasch I."/>
            <person name="Desvignes T."/>
            <person name="Postlethwait J."/>
            <person name="Bobe J."/>
            <person name="Guiguen Y."/>
        </authorList>
    </citation>
    <scope>NUCLEOTIDE SEQUENCE</scope>
    <source>
        <strain evidence="1">M-15738</strain>
        <tissue evidence="1">Blood</tissue>
    </source>
</reference>
<accession>A0AAV6GMQ4</accession>
<protein>
    <submittedName>
        <fullName evidence="1">Uncharacterized protein</fullName>
    </submittedName>
</protein>
<comment type="caution">
    <text evidence="1">The sequence shown here is derived from an EMBL/GenBank/DDBJ whole genome shotgun (WGS) entry which is preliminary data.</text>
</comment>